<evidence type="ECO:0000256" key="8">
    <source>
        <dbReference type="PIRSR" id="PIRSR601088-3"/>
    </source>
</evidence>
<comment type="similarity">
    <text evidence="1 10">Belongs to the glycosyl hydrolase 4 family.</text>
</comment>
<evidence type="ECO:0000256" key="9">
    <source>
        <dbReference type="PIRSR" id="PIRSR601088-4"/>
    </source>
</evidence>
<feature type="binding site" evidence="8">
    <location>
        <position position="164"/>
    </location>
    <ligand>
        <name>Mn(2+)</name>
        <dbReference type="ChEBI" id="CHEBI:29035"/>
    </ligand>
</feature>
<keyword evidence="2 8" id="KW-0479">Metal-binding</keyword>
<feature type="domain" description="Glycosyl hydrolase family 4 C-terminal" evidence="12">
    <location>
        <begin position="190"/>
        <end position="310"/>
    </location>
</feature>
<evidence type="ECO:0000256" key="4">
    <source>
        <dbReference type="ARBA" id="ARBA00023027"/>
    </source>
</evidence>
<evidence type="ECO:0000313" key="14">
    <source>
        <dbReference type="Proteomes" id="UP000288351"/>
    </source>
</evidence>
<evidence type="ECO:0000259" key="12">
    <source>
        <dbReference type="Pfam" id="PF11975"/>
    </source>
</evidence>
<evidence type="ECO:0000256" key="11">
    <source>
        <dbReference type="SAM" id="MobiDB-lite"/>
    </source>
</evidence>
<dbReference type="GO" id="GO:0016616">
    <property type="term" value="F:oxidoreductase activity, acting on the CH-OH group of donors, NAD or NADP as acceptor"/>
    <property type="evidence" value="ECO:0007669"/>
    <property type="project" value="InterPro"/>
</dbReference>
<evidence type="ECO:0000256" key="5">
    <source>
        <dbReference type="ARBA" id="ARBA00023211"/>
    </source>
</evidence>
<evidence type="ECO:0000256" key="3">
    <source>
        <dbReference type="ARBA" id="ARBA00022801"/>
    </source>
</evidence>
<dbReference type="GO" id="GO:0005975">
    <property type="term" value="P:carbohydrate metabolic process"/>
    <property type="evidence" value="ECO:0007669"/>
    <property type="project" value="InterPro"/>
</dbReference>
<dbReference type="Gene3D" id="3.40.50.720">
    <property type="entry name" value="NAD(P)-binding Rossmann-like Domain"/>
    <property type="match status" value="1"/>
</dbReference>
<protein>
    <submittedName>
        <fullName evidence="13">6-phospho-beta-glucosidase</fullName>
    </submittedName>
</protein>
<evidence type="ECO:0000313" key="13">
    <source>
        <dbReference type="EMBL" id="GCB91259.1"/>
    </source>
</evidence>
<feature type="site" description="Increases basicity of active site Tyr" evidence="9">
    <location>
        <position position="106"/>
    </location>
</feature>
<dbReference type="Gene3D" id="3.90.110.10">
    <property type="entry name" value="Lactate dehydrogenase/glycoside hydrolase, family 4, C-terminal"/>
    <property type="match status" value="2"/>
</dbReference>
<organism evidence="13 14">
    <name type="scientific">Streptomyces noursei</name>
    <name type="common">Streptomyces albulus</name>
    <dbReference type="NCBI Taxonomy" id="1971"/>
    <lineage>
        <taxon>Bacteria</taxon>
        <taxon>Bacillati</taxon>
        <taxon>Actinomycetota</taxon>
        <taxon>Actinomycetes</taxon>
        <taxon>Kitasatosporales</taxon>
        <taxon>Streptomycetaceae</taxon>
        <taxon>Streptomyces</taxon>
    </lineage>
</organism>
<dbReference type="AlphaFoldDB" id="A0A401R0Z8"/>
<dbReference type="SUPFAM" id="SSF56327">
    <property type="entry name" value="LDH C-terminal domain-like"/>
    <property type="match status" value="2"/>
</dbReference>
<feature type="binding site" evidence="8">
    <location>
        <position position="194"/>
    </location>
    <ligand>
        <name>Mn(2+)</name>
        <dbReference type="ChEBI" id="CHEBI:29035"/>
    </ligand>
</feature>
<dbReference type="InterPro" id="IPR001088">
    <property type="entry name" value="Glyco_hydro_4"/>
</dbReference>
<dbReference type="PRINTS" id="PR00732">
    <property type="entry name" value="GLHYDRLASE4"/>
</dbReference>
<feature type="binding site" evidence="7">
    <location>
        <position position="144"/>
    </location>
    <ligand>
        <name>substrate</name>
    </ligand>
</feature>
<evidence type="ECO:0000256" key="10">
    <source>
        <dbReference type="RuleBase" id="RU361152"/>
    </source>
</evidence>
<dbReference type="SUPFAM" id="SSF51735">
    <property type="entry name" value="NAD(P)-binding Rossmann-fold domains"/>
    <property type="match status" value="1"/>
</dbReference>
<feature type="compositionally biased region" description="Basic and acidic residues" evidence="11">
    <location>
        <begin position="343"/>
        <end position="353"/>
    </location>
</feature>
<name>A0A401R0Z8_STRNR</name>
<feature type="domain" description="Glycosyl hydrolase family 4 C-terminal" evidence="12">
    <location>
        <begin position="385"/>
        <end position="428"/>
    </location>
</feature>
<dbReference type="GO" id="GO:0004553">
    <property type="term" value="F:hydrolase activity, hydrolyzing O-glycosyl compounds"/>
    <property type="evidence" value="ECO:0007669"/>
    <property type="project" value="InterPro"/>
</dbReference>
<dbReference type="GO" id="GO:0046872">
    <property type="term" value="F:metal ion binding"/>
    <property type="evidence" value="ECO:0007669"/>
    <property type="project" value="UniProtKB-KW"/>
</dbReference>
<evidence type="ECO:0000256" key="6">
    <source>
        <dbReference type="ARBA" id="ARBA00023295"/>
    </source>
</evidence>
<dbReference type="PANTHER" id="PTHR32092:SF5">
    <property type="entry name" value="6-PHOSPHO-BETA-GLUCOSIDASE"/>
    <property type="match status" value="1"/>
</dbReference>
<evidence type="ECO:0000256" key="1">
    <source>
        <dbReference type="ARBA" id="ARBA00010141"/>
    </source>
</evidence>
<reference evidence="13 14" key="1">
    <citation type="journal article" date="2019" name="Microbiol. Resour. Announc.">
        <title>Draft Genome Sequence of the Most Traditional epsilon-Poly-l-Lysine Producer, Streptomyces albulus NBRC14147.</title>
        <authorList>
            <person name="Yamanaka K."/>
            <person name="Hamano Y."/>
        </authorList>
    </citation>
    <scope>NUCLEOTIDE SEQUENCE [LARGE SCALE GENOMIC DNA]</scope>
    <source>
        <strain evidence="13 14">NBRC 14147</strain>
    </source>
</reference>
<comment type="cofactor">
    <cofactor evidence="10">
        <name>NAD(+)</name>
        <dbReference type="ChEBI" id="CHEBI:57540"/>
    </cofactor>
    <text evidence="10">Binds 1 NAD(+) per subunit.</text>
</comment>
<dbReference type="Pfam" id="PF11975">
    <property type="entry name" value="Glyco_hydro_4C"/>
    <property type="match status" value="2"/>
</dbReference>
<keyword evidence="8" id="KW-0408">Iron</keyword>
<evidence type="ECO:0000256" key="7">
    <source>
        <dbReference type="PIRSR" id="PIRSR601088-2"/>
    </source>
</evidence>
<keyword evidence="6 10" id="KW-0326">Glycosidase</keyword>
<proteinExistence type="inferred from homology"/>
<dbReference type="InterPro" id="IPR022616">
    <property type="entry name" value="Glyco_hydro_4_C"/>
</dbReference>
<dbReference type="EMBL" id="BHXC01000006">
    <property type="protein sequence ID" value="GCB91259.1"/>
    <property type="molecule type" value="Genomic_DNA"/>
</dbReference>
<dbReference type="InterPro" id="IPR036291">
    <property type="entry name" value="NAD(P)-bd_dom_sf"/>
</dbReference>
<sequence length="478" mass="50006">MKLAVVGGGSTYTPELIDGFARLRDVLPVTELVLIDPAADRLELIGALARRIFARQDHPGRITWTDDLDAGLDGADAVLLQLRVGGQAARNQDETWPLECGCVGQETTGAGGLAKALRTVPVVLDIAERVRRRCPDAWIVDFTNPVGIVTRALLSHGHKAVGLCNVAIGFQRKFATLLGVAPERVELEHVGLNHLTWERAVRVDGTDVLPQLLAAHGDAVAADIRMPRPLLDQLGVVPSYYLRYFYQHDAVVEELRTKPSRAAEVAAIERQLLDLYADPTLDEKPELLGRRGGAFYSEAAVALTSSLLGGGNLNGTAGGTGVTAGRGDATGGSNSGSQPGRSGGEDSRGEELPVRAAGGGQSAQVADGGQTPRAAGDGETVRAAGDVQIVNTLNNGTLPFLPDDAVIEVPAAVSARGPPPSPSAPSPPSSPDWSPTSRPTSTWPWTRPSRAAATGCSPRSSHIPSSARSTTRTGSPTS</sequence>
<feature type="compositionally biased region" description="Low complexity" evidence="11">
    <location>
        <begin position="431"/>
        <end position="450"/>
    </location>
</feature>
<keyword evidence="4 10" id="KW-0520">NAD</keyword>
<dbReference type="PANTHER" id="PTHR32092">
    <property type="entry name" value="6-PHOSPHO-BETA-GLUCOSIDASE-RELATED"/>
    <property type="match status" value="1"/>
</dbReference>
<keyword evidence="8" id="KW-0533">Nickel</keyword>
<evidence type="ECO:0000256" key="2">
    <source>
        <dbReference type="ARBA" id="ARBA00022723"/>
    </source>
</evidence>
<feature type="region of interest" description="Disordered" evidence="11">
    <location>
        <begin position="411"/>
        <end position="478"/>
    </location>
</feature>
<feature type="compositionally biased region" description="Pro residues" evidence="11">
    <location>
        <begin position="417"/>
        <end position="430"/>
    </location>
</feature>
<dbReference type="InterPro" id="IPR015955">
    <property type="entry name" value="Lactate_DH/Glyco_Ohase_4_C"/>
</dbReference>
<feature type="compositionally biased region" description="Polar residues" evidence="11">
    <location>
        <begin position="457"/>
        <end position="478"/>
    </location>
</feature>
<feature type="compositionally biased region" description="Gly residues" evidence="11">
    <location>
        <begin position="319"/>
        <end position="334"/>
    </location>
</feature>
<gene>
    <name evidence="13" type="ORF">SALB_03980</name>
</gene>
<feature type="region of interest" description="Disordered" evidence="11">
    <location>
        <begin position="319"/>
        <end position="379"/>
    </location>
</feature>
<comment type="caution">
    <text evidence="13">The sequence shown here is derived from an EMBL/GenBank/DDBJ whole genome shotgun (WGS) entry which is preliminary data.</text>
</comment>
<dbReference type="Pfam" id="PF02056">
    <property type="entry name" value="Glyco_hydro_4"/>
    <property type="match status" value="1"/>
</dbReference>
<keyword evidence="5 8" id="KW-0464">Manganese</keyword>
<feature type="binding site" evidence="7">
    <location>
        <position position="90"/>
    </location>
    <ligand>
        <name>substrate</name>
    </ligand>
</feature>
<dbReference type="Proteomes" id="UP000288351">
    <property type="component" value="Unassembled WGS sequence"/>
</dbReference>
<keyword evidence="8" id="KW-0170">Cobalt</keyword>
<accession>A0A401R0Z8</accession>
<feature type="binding site" evidence="7">
    <location>
        <position position="261"/>
    </location>
    <ligand>
        <name>substrate</name>
    </ligand>
</feature>
<keyword evidence="3 10" id="KW-0378">Hydrolase</keyword>